<reference evidence="1 2" key="1">
    <citation type="journal article" date="2011" name="Science">
        <title>The ecoresponsive genome of Daphnia pulex.</title>
        <authorList>
            <person name="Colbourne J.K."/>
            <person name="Pfrender M.E."/>
            <person name="Gilbert D."/>
            <person name="Thomas W.K."/>
            <person name="Tucker A."/>
            <person name="Oakley T.H."/>
            <person name="Tokishita S."/>
            <person name="Aerts A."/>
            <person name="Arnold G.J."/>
            <person name="Basu M.K."/>
            <person name="Bauer D.J."/>
            <person name="Caceres C.E."/>
            <person name="Carmel L."/>
            <person name="Casola C."/>
            <person name="Choi J.H."/>
            <person name="Detter J.C."/>
            <person name="Dong Q."/>
            <person name="Dusheyko S."/>
            <person name="Eads B.D."/>
            <person name="Frohlich T."/>
            <person name="Geiler-Samerotte K.A."/>
            <person name="Gerlach D."/>
            <person name="Hatcher P."/>
            <person name="Jogdeo S."/>
            <person name="Krijgsveld J."/>
            <person name="Kriventseva E.V."/>
            <person name="Kultz D."/>
            <person name="Laforsch C."/>
            <person name="Lindquist E."/>
            <person name="Lopez J."/>
            <person name="Manak J.R."/>
            <person name="Muller J."/>
            <person name="Pangilinan J."/>
            <person name="Patwardhan R.P."/>
            <person name="Pitluck S."/>
            <person name="Pritham E.J."/>
            <person name="Rechtsteiner A."/>
            <person name="Rho M."/>
            <person name="Rogozin I.B."/>
            <person name="Sakarya O."/>
            <person name="Salamov A."/>
            <person name="Schaack S."/>
            <person name="Shapiro H."/>
            <person name="Shiga Y."/>
            <person name="Skalitzky C."/>
            <person name="Smith Z."/>
            <person name="Souvorov A."/>
            <person name="Sung W."/>
            <person name="Tang Z."/>
            <person name="Tsuchiya D."/>
            <person name="Tu H."/>
            <person name="Vos H."/>
            <person name="Wang M."/>
            <person name="Wolf Y.I."/>
            <person name="Yamagata H."/>
            <person name="Yamada T."/>
            <person name="Ye Y."/>
            <person name="Shaw J.R."/>
            <person name="Andrews J."/>
            <person name="Crease T.J."/>
            <person name="Tang H."/>
            <person name="Lucas S.M."/>
            <person name="Robertson H.M."/>
            <person name="Bork P."/>
            <person name="Koonin E.V."/>
            <person name="Zdobnov E.M."/>
            <person name="Grigoriev I.V."/>
            <person name="Lynch M."/>
            <person name="Boore J.L."/>
        </authorList>
    </citation>
    <scope>NUCLEOTIDE SEQUENCE [LARGE SCALE GENOMIC DNA]</scope>
</reference>
<accession>E9GV72</accession>
<keyword evidence="2" id="KW-1185">Reference proteome</keyword>
<sequence>MYSAFKKLPDLSYRSHKFQTDADARSFESFDIRPAYLDRGPFLDPSKYVATPKSVRSGSTATAISVSCNTHSRTMTSSPSNCELSVNGITGVTGIPNLVELDDAFNTLDPGQLLRESAAAATRAALLSEMTPRVASSVPLADSIQYAPERRRKSSSILVDDLLQEIYRQSSRSNEEEDDDDDEAFANSVQLEVSASRDDPTYCAPGSHFSSKCSEPLKKKGGNSKLVLLLSLHMI</sequence>
<evidence type="ECO:0000313" key="2">
    <source>
        <dbReference type="Proteomes" id="UP000000305"/>
    </source>
</evidence>
<dbReference type="EMBL" id="GL732567">
    <property type="protein sequence ID" value="EFX76611.1"/>
    <property type="molecule type" value="Genomic_DNA"/>
</dbReference>
<dbReference type="Proteomes" id="UP000000305">
    <property type="component" value="Unassembled WGS sequence"/>
</dbReference>
<name>E9GV72_DAPPU</name>
<dbReference type="InParanoid" id="E9GV72"/>
<dbReference type="HOGENOM" id="CLU_1181257_0_0_1"/>
<protein>
    <submittedName>
        <fullName evidence="1">Uncharacterized protein</fullName>
    </submittedName>
</protein>
<gene>
    <name evidence="1" type="ORF">DAPPUDRAFT_106860</name>
</gene>
<evidence type="ECO:0000313" key="1">
    <source>
        <dbReference type="EMBL" id="EFX76611.1"/>
    </source>
</evidence>
<dbReference type="AlphaFoldDB" id="E9GV72"/>
<proteinExistence type="predicted"/>
<dbReference type="KEGG" id="dpx:DAPPUDRAFT_106860"/>
<organism evidence="1 2">
    <name type="scientific">Daphnia pulex</name>
    <name type="common">Water flea</name>
    <dbReference type="NCBI Taxonomy" id="6669"/>
    <lineage>
        <taxon>Eukaryota</taxon>
        <taxon>Metazoa</taxon>
        <taxon>Ecdysozoa</taxon>
        <taxon>Arthropoda</taxon>
        <taxon>Crustacea</taxon>
        <taxon>Branchiopoda</taxon>
        <taxon>Diplostraca</taxon>
        <taxon>Cladocera</taxon>
        <taxon>Anomopoda</taxon>
        <taxon>Daphniidae</taxon>
        <taxon>Daphnia</taxon>
    </lineage>
</organism>